<dbReference type="AlphaFoldDB" id="A0A261VQX8"/>
<dbReference type="InterPro" id="IPR023631">
    <property type="entry name" value="Amidase_dom"/>
</dbReference>
<name>A0A261VQX8_9BORD</name>
<evidence type="ECO:0000256" key="1">
    <source>
        <dbReference type="ARBA" id="ARBA00009199"/>
    </source>
</evidence>
<dbReference type="GO" id="GO:0003824">
    <property type="term" value="F:catalytic activity"/>
    <property type="evidence" value="ECO:0007669"/>
    <property type="project" value="InterPro"/>
</dbReference>
<evidence type="ECO:0000313" key="3">
    <source>
        <dbReference type="EMBL" id="OZI76514.1"/>
    </source>
</evidence>
<protein>
    <recommendedName>
        <fullName evidence="2">Amidase domain-containing protein</fullName>
    </recommendedName>
</protein>
<sequence length="169" mass="18809">MTYHPASFAALSFHDARARFFVGTTSPAEYLDECLGRIRADKQSVRAWTSLRAEQAKREARESEARYKAGKPLSRIDGMPVGVKDLISTWDLPTTEGIRGNEDNFIDLDAPCIQALRAAGAIIVGKVTTTELGEATLLPPEIPSTWPVRLVDHRVALPRRLAPEWSRWP</sequence>
<dbReference type="EMBL" id="NEVT01000006">
    <property type="protein sequence ID" value="OZI76514.1"/>
    <property type="molecule type" value="Genomic_DNA"/>
</dbReference>
<reference evidence="4" key="1">
    <citation type="submission" date="2017-05" db="EMBL/GenBank/DDBJ databases">
        <title>Complete and WGS of Bordetella genogroups.</title>
        <authorList>
            <person name="Spilker T."/>
            <person name="Lipuma J."/>
        </authorList>
    </citation>
    <scope>NUCLEOTIDE SEQUENCE [LARGE SCALE GENOMIC DNA]</scope>
    <source>
        <strain evidence="4">AU8256</strain>
    </source>
</reference>
<gene>
    <name evidence="3" type="ORF">CAL24_15430</name>
</gene>
<organism evidence="3 4">
    <name type="scientific">Bordetella genomosp. 2</name>
    <dbReference type="NCBI Taxonomy" id="1983456"/>
    <lineage>
        <taxon>Bacteria</taxon>
        <taxon>Pseudomonadati</taxon>
        <taxon>Pseudomonadota</taxon>
        <taxon>Betaproteobacteria</taxon>
        <taxon>Burkholderiales</taxon>
        <taxon>Alcaligenaceae</taxon>
        <taxon>Bordetella</taxon>
    </lineage>
</organism>
<dbReference type="Pfam" id="PF01425">
    <property type="entry name" value="Amidase"/>
    <property type="match status" value="1"/>
</dbReference>
<feature type="domain" description="Amidase" evidence="2">
    <location>
        <begin position="30"/>
        <end position="133"/>
    </location>
</feature>
<dbReference type="Gene3D" id="3.90.1300.10">
    <property type="entry name" value="Amidase signature (AS) domain"/>
    <property type="match status" value="1"/>
</dbReference>
<dbReference type="PANTHER" id="PTHR11895">
    <property type="entry name" value="TRANSAMIDASE"/>
    <property type="match status" value="1"/>
</dbReference>
<dbReference type="PANTHER" id="PTHR11895:SF7">
    <property type="entry name" value="GLUTAMYL-TRNA(GLN) AMIDOTRANSFERASE SUBUNIT A, MITOCHONDRIAL"/>
    <property type="match status" value="1"/>
</dbReference>
<dbReference type="SUPFAM" id="SSF75304">
    <property type="entry name" value="Amidase signature (AS) enzymes"/>
    <property type="match status" value="1"/>
</dbReference>
<dbReference type="InterPro" id="IPR000120">
    <property type="entry name" value="Amidase"/>
</dbReference>
<dbReference type="InterPro" id="IPR036928">
    <property type="entry name" value="AS_sf"/>
</dbReference>
<proteinExistence type="inferred from homology"/>
<comment type="similarity">
    <text evidence="1">Belongs to the amidase family.</text>
</comment>
<keyword evidence="4" id="KW-1185">Reference proteome</keyword>
<accession>A0A261VQX8</accession>
<evidence type="ECO:0000313" key="4">
    <source>
        <dbReference type="Proteomes" id="UP000215633"/>
    </source>
</evidence>
<comment type="caution">
    <text evidence="3">The sequence shown here is derived from an EMBL/GenBank/DDBJ whole genome shotgun (WGS) entry which is preliminary data.</text>
</comment>
<evidence type="ECO:0000259" key="2">
    <source>
        <dbReference type="Pfam" id="PF01425"/>
    </source>
</evidence>
<dbReference type="Proteomes" id="UP000215633">
    <property type="component" value="Unassembled WGS sequence"/>
</dbReference>